<feature type="transmembrane region" description="Helical" evidence="1">
    <location>
        <begin position="20"/>
        <end position="40"/>
    </location>
</feature>
<sequence>MERHRPTLRLLEATGGFLAWGAQFAILYMAVSVACARGWGSAKLLGLPALPAVIVLSTLAALAAAAALLLLGLKRRKDTGLTASQDFLNNVTILVSALSLVAIVYNALPGLLLPSCS</sequence>
<evidence type="ECO:0000256" key="1">
    <source>
        <dbReference type="SAM" id="Phobius"/>
    </source>
</evidence>
<evidence type="ECO:0000313" key="3">
    <source>
        <dbReference type="Proteomes" id="UP000564885"/>
    </source>
</evidence>
<proteinExistence type="predicted"/>
<feature type="transmembrane region" description="Helical" evidence="1">
    <location>
        <begin position="52"/>
        <end position="73"/>
    </location>
</feature>
<organism evidence="2 3">
    <name type="scientific">Enterovirga aerilata</name>
    <dbReference type="NCBI Taxonomy" id="2730920"/>
    <lineage>
        <taxon>Bacteria</taxon>
        <taxon>Pseudomonadati</taxon>
        <taxon>Pseudomonadota</taxon>
        <taxon>Alphaproteobacteria</taxon>
        <taxon>Hyphomicrobiales</taxon>
        <taxon>Methylobacteriaceae</taxon>
        <taxon>Enterovirga</taxon>
    </lineage>
</organism>
<dbReference type="PROSITE" id="PS51257">
    <property type="entry name" value="PROKAR_LIPOPROTEIN"/>
    <property type="match status" value="1"/>
</dbReference>
<protein>
    <submittedName>
        <fullName evidence="2">Uncharacterized protein</fullName>
    </submittedName>
</protein>
<keyword evidence="1" id="KW-0812">Transmembrane</keyword>
<keyword evidence="1" id="KW-0472">Membrane</keyword>
<comment type="caution">
    <text evidence="2">The sequence shown here is derived from an EMBL/GenBank/DDBJ whole genome shotgun (WGS) entry which is preliminary data.</text>
</comment>
<keyword evidence="1" id="KW-1133">Transmembrane helix</keyword>
<dbReference type="EMBL" id="JABEPP010000007">
    <property type="protein sequence ID" value="NNM75195.1"/>
    <property type="molecule type" value="Genomic_DNA"/>
</dbReference>
<name>A0A849IG54_9HYPH</name>
<gene>
    <name evidence="2" type="ORF">HJG44_22805</name>
</gene>
<evidence type="ECO:0000313" key="2">
    <source>
        <dbReference type="EMBL" id="NNM75195.1"/>
    </source>
</evidence>
<dbReference type="Proteomes" id="UP000564885">
    <property type="component" value="Unassembled WGS sequence"/>
</dbReference>
<dbReference type="RefSeq" id="WP_171220686.1">
    <property type="nucleotide sequence ID" value="NZ_JABEPP010000007.1"/>
</dbReference>
<feature type="transmembrane region" description="Helical" evidence="1">
    <location>
        <begin position="93"/>
        <end position="113"/>
    </location>
</feature>
<reference evidence="2 3" key="1">
    <citation type="submission" date="2020-04" db="EMBL/GenBank/DDBJ databases">
        <title>Enterovirga sp. isolate from soil.</title>
        <authorList>
            <person name="Chea S."/>
            <person name="Kim D.-U."/>
        </authorList>
    </citation>
    <scope>NUCLEOTIDE SEQUENCE [LARGE SCALE GENOMIC DNA]</scope>
    <source>
        <strain evidence="2 3">DB1703</strain>
    </source>
</reference>
<keyword evidence="3" id="KW-1185">Reference proteome</keyword>
<dbReference type="AlphaFoldDB" id="A0A849IG54"/>
<accession>A0A849IG54</accession>